<keyword evidence="2" id="KW-1185">Reference proteome</keyword>
<organism evidence="1 2">
    <name type="scientific">Amylocarpus encephaloides</name>
    <dbReference type="NCBI Taxonomy" id="45428"/>
    <lineage>
        <taxon>Eukaryota</taxon>
        <taxon>Fungi</taxon>
        <taxon>Dikarya</taxon>
        <taxon>Ascomycota</taxon>
        <taxon>Pezizomycotina</taxon>
        <taxon>Leotiomycetes</taxon>
        <taxon>Helotiales</taxon>
        <taxon>Helotiales incertae sedis</taxon>
        <taxon>Amylocarpus</taxon>
    </lineage>
</organism>
<dbReference type="EMBL" id="MU251529">
    <property type="protein sequence ID" value="KAG9232821.1"/>
    <property type="molecule type" value="Genomic_DNA"/>
</dbReference>
<evidence type="ECO:0000313" key="2">
    <source>
        <dbReference type="Proteomes" id="UP000824998"/>
    </source>
</evidence>
<reference evidence="1" key="1">
    <citation type="journal article" date="2021" name="IMA Fungus">
        <title>Genomic characterization of three marine fungi, including Emericellopsis atlantica sp. nov. with signatures of a generalist lifestyle and marine biomass degradation.</title>
        <authorList>
            <person name="Hagestad O.C."/>
            <person name="Hou L."/>
            <person name="Andersen J.H."/>
            <person name="Hansen E.H."/>
            <person name="Altermark B."/>
            <person name="Li C."/>
            <person name="Kuhnert E."/>
            <person name="Cox R.J."/>
            <person name="Crous P.W."/>
            <person name="Spatafora J.W."/>
            <person name="Lail K."/>
            <person name="Amirebrahimi M."/>
            <person name="Lipzen A."/>
            <person name="Pangilinan J."/>
            <person name="Andreopoulos W."/>
            <person name="Hayes R.D."/>
            <person name="Ng V."/>
            <person name="Grigoriev I.V."/>
            <person name="Jackson S.A."/>
            <person name="Sutton T.D.S."/>
            <person name="Dobson A.D.W."/>
            <person name="Rama T."/>
        </authorList>
    </citation>
    <scope>NUCLEOTIDE SEQUENCE</scope>
    <source>
        <strain evidence="1">TRa018bII</strain>
    </source>
</reference>
<evidence type="ECO:0000313" key="1">
    <source>
        <dbReference type="EMBL" id="KAG9232821.1"/>
    </source>
</evidence>
<dbReference type="Proteomes" id="UP000824998">
    <property type="component" value="Unassembled WGS sequence"/>
</dbReference>
<sequence>MEIQPVFIGCLMFWSLVSHPDVCFGTYLLILPSGQASAPVFLLTVQSDRLSREATLPEVALWYFSGVYFVASYDRILERNEVLRRYITSTPSEH</sequence>
<protein>
    <submittedName>
        <fullName evidence="1">Uncharacterized protein</fullName>
    </submittedName>
</protein>
<gene>
    <name evidence="1" type="ORF">BJ875DRAFT_465835</name>
</gene>
<accession>A0A9P7YFS5</accession>
<dbReference type="AlphaFoldDB" id="A0A9P7YFS5"/>
<name>A0A9P7YFS5_9HELO</name>
<proteinExistence type="predicted"/>
<comment type="caution">
    <text evidence="1">The sequence shown here is derived from an EMBL/GenBank/DDBJ whole genome shotgun (WGS) entry which is preliminary data.</text>
</comment>